<protein>
    <submittedName>
        <fullName evidence="1">Uncharacterized protein</fullName>
    </submittedName>
</protein>
<reference evidence="1 2" key="1">
    <citation type="journal article" date="2020" name="Cell">
        <title>Large-Scale Comparative Analyses of Tick Genomes Elucidate Their Genetic Diversity and Vector Capacities.</title>
        <authorList>
            <consortium name="Tick Genome and Microbiome Consortium (TIGMIC)"/>
            <person name="Jia N."/>
            <person name="Wang J."/>
            <person name="Shi W."/>
            <person name="Du L."/>
            <person name="Sun Y."/>
            <person name="Zhan W."/>
            <person name="Jiang J.F."/>
            <person name="Wang Q."/>
            <person name="Zhang B."/>
            <person name="Ji P."/>
            <person name="Bell-Sakyi L."/>
            <person name="Cui X.M."/>
            <person name="Yuan T.T."/>
            <person name="Jiang B.G."/>
            <person name="Yang W.F."/>
            <person name="Lam T.T."/>
            <person name="Chang Q.C."/>
            <person name="Ding S.J."/>
            <person name="Wang X.J."/>
            <person name="Zhu J.G."/>
            <person name="Ruan X.D."/>
            <person name="Zhao L."/>
            <person name="Wei J.T."/>
            <person name="Ye R.Z."/>
            <person name="Que T.C."/>
            <person name="Du C.H."/>
            <person name="Zhou Y.H."/>
            <person name="Cheng J.X."/>
            <person name="Dai P.F."/>
            <person name="Guo W.B."/>
            <person name="Han X.H."/>
            <person name="Huang E.J."/>
            <person name="Li L.F."/>
            <person name="Wei W."/>
            <person name="Gao Y.C."/>
            <person name="Liu J.Z."/>
            <person name="Shao H.Z."/>
            <person name="Wang X."/>
            <person name="Wang C.C."/>
            <person name="Yang T.C."/>
            <person name="Huo Q.B."/>
            <person name="Li W."/>
            <person name="Chen H.Y."/>
            <person name="Chen S.E."/>
            <person name="Zhou L.G."/>
            <person name="Ni X.B."/>
            <person name="Tian J.H."/>
            <person name="Sheng Y."/>
            <person name="Liu T."/>
            <person name="Pan Y.S."/>
            <person name="Xia L.Y."/>
            <person name="Li J."/>
            <person name="Zhao F."/>
            <person name="Cao W.C."/>
        </authorList>
    </citation>
    <scope>NUCLEOTIDE SEQUENCE [LARGE SCALE GENOMIC DNA]</scope>
    <source>
        <strain evidence="1">Iper-2018</strain>
    </source>
</reference>
<organism evidence="1 2">
    <name type="scientific">Ixodes persulcatus</name>
    <name type="common">Taiga tick</name>
    <dbReference type="NCBI Taxonomy" id="34615"/>
    <lineage>
        <taxon>Eukaryota</taxon>
        <taxon>Metazoa</taxon>
        <taxon>Ecdysozoa</taxon>
        <taxon>Arthropoda</taxon>
        <taxon>Chelicerata</taxon>
        <taxon>Arachnida</taxon>
        <taxon>Acari</taxon>
        <taxon>Parasitiformes</taxon>
        <taxon>Ixodida</taxon>
        <taxon>Ixodoidea</taxon>
        <taxon>Ixodidae</taxon>
        <taxon>Ixodinae</taxon>
        <taxon>Ixodes</taxon>
    </lineage>
</organism>
<name>A0AC60NXL3_IXOPE</name>
<dbReference type="Proteomes" id="UP000805193">
    <property type="component" value="Unassembled WGS sequence"/>
</dbReference>
<comment type="caution">
    <text evidence="1">The sequence shown here is derived from an EMBL/GenBank/DDBJ whole genome shotgun (WGS) entry which is preliminary data.</text>
</comment>
<evidence type="ECO:0000313" key="2">
    <source>
        <dbReference type="Proteomes" id="UP000805193"/>
    </source>
</evidence>
<gene>
    <name evidence="1" type="ORF">HPB47_011018</name>
</gene>
<accession>A0AC60NXL3</accession>
<sequence length="57" mass="6528">MRSDIIATPVQEADELAVRIARPRRRAEKRQLLAQHRTRTSQQLRSAAIPGHIESLE</sequence>
<proteinExistence type="predicted"/>
<keyword evidence="2" id="KW-1185">Reference proteome</keyword>
<dbReference type="EMBL" id="JABSTQ010011399">
    <property type="protein sequence ID" value="KAG0411837.1"/>
    <property type="molecule type" value="Genomic_DNA"/>
</dbReference>
<feature type="non-terminal residue" evidence="1">
    <location>
        <position position="57"/>
    </location>
</feature>
<evidence type="ECO:0000313" key="1">
    <source>
        <dbReference type="EMBL" id="KAG0411837.1"/>
    </source>
</evidence>